<reference evidence="1" key="1">
    <citation type="journal article" date="2015" name="Nature">
        <title>Complex archaea that bridge the gap between prokaryotes and eukaryotes.</title>
        <authorList>
            <person name="Spang A."/>
            <person name="Saw J.H."/>
            <person name="Jorgensen S.L."/>
            <person name="Zaremba-Niedzwiedzka K."/>
            <person name="Martijn J."/>
            <person name="Lind A.E."/>
            <person name="van Eijk R."/>
            <person name="Schleper C."/>
            <person name="Guy L."/>
            <person name="Ettema T.J."/>
        </authorList>
    </citation>
    <scope>NUCLEOTIDE SEQUENCE</scope>
</reference>
<dbReference type="EMBL" id="LAZR01001702">
    <property type="protein sequence ID" value="KKN40498.1"/>
    <property type="molecule type" value="Genomic_DNA"/>
</dbReference>
<name>A0A0F9TGB4_9ZZZZ</name>
<proteinExistence type="predicted"/>
<accession>A0A0F9TGB4</accession>
<comment type="caution">
    <text evidence="1">The sequence shown here is derived from an EMBL/GenBank/DDBJ whole genome shotgun (WGS) entry which is preliminary data.</text>
</comment>
<organism evidence="1">
    <name type="scientific">marine sediment metagenome</name>
    <dbReference type="NCBI Taxonomy" id="412755"/>
    <lineage>
        <taxon>unclassified sequences</taxon>
        <taxon>metagenomes</taxon>
        <taxon>ecological metagenomes</taxon>
    </lineage>
</organism>
<dbReference type="AlphaFoldDB" id="A0A0F9TGB4"/>
<protein>
    <submittedName>
        <fullName evidence="1">Uncharacterized protein</fullName>
    </submittedName>
</protein>
<sequence length="118" mass="13679">MVEDRLLTEEEIEEAHKEADQEFRNYLKTKGKRKFKTAVNYLLVAQAWKIEEKMMADILATFGWDYAETEDPACSGDKFVYWEGDGDMPEWANGFSSCECLENVYKAFIASLEKNKVT</sequence>
<evidence type="ECO:0000313" key="1">
    <source>
        <dbReference type="EMBL" id="KKN40498.1"/>
    </source>
</evidence>
<gene>
    <name evidence="1" type="ORF">LCGC14_0732870</name>
</gene>